<keyword evidence="2" id="KW-0175">Coiled coil</keyword>
<gene>
    <name evidence="6" type="ORF">I6I53_04085</name>
    <name evidence="7" type="ORF">LSO58_15835</name>
</gene>
<evidence type="ECO:0000256" key="3">
    <source>
        <dbReference type="SAM" id="Phobius"/>
    </source>
</evidence>
<dbReference type="Gene3D" id="2.40.50.100">
    <property type="match status" value="1"/>
</dbReference>
<dbReference type="InterPro" id="IPR050739">
    <property type="entry name" value="MFP"/>
</dbReference>
<evidence type="ECO:0000256" key="2">
    <source>
        <dbReference type="SAM" id="Coils"/>
    </source>
</evidence>
<evidence type="ECO:0000313" key="7">
    <source>
        <dbReference type="EMBL" id="UYF75241.1"/>
    </source>
</evidence>
<feature type="coiled-coil region" evidence="2">
    <location>
        <begin position="184"/>
        <end position="225"/>
    </location>
</feature>
<keyword evidence="3" id="KW-0812">Transmembrane</keyword>
<dbReference type="InterPro" id="IPR058792">
    <property type="entry name" value="Beta-barrel_RND_2"/>
</dbReference>
<comment type="similarity">
    <text evidence="1">Belongs to the membrane fusion protein (MFP) (TC 8.A.1) family.</text>
</comment>
<sequence length="362" mass="39637">MTTETIQAKRPFRPWVRVVIALVIMCALFAVVYFLYFYWSVSKNSQSSDNAYVKGDLTYIANKVGGYVTKVNVSDNQHVKAGQLLVEIDATDYQSAVDQAQARILEIQASQHELEEKIKLAQDQVEISRAEIAASKAAQLRADNHLKRTKELAAIGGMSKSEYDKAVEDTVSQTSLVNVSNIKIKESQQNIQVLKAQNDSLKASLVAAQANLAQAENNLAATKLMAPREGTVVSRKVREGEFVSVGKNLIVVAPIHQLWIEANLKETQLAKLAPGDRVEFSLDAIPHQKFCGKIDSISRSSGAELALLPPDNATGNFTKIVRRFPVKISFDPQQKGLDKIAIGMSAIVNLEANTANQSCNNA</sequence>
<feature type="domain" description="CusB-like beta-barrel" evidence="5">
    <location>
        <begin position="257"/>
        <end position="297"/>
    </location>
</feature>
<dbReference type="InterPro" id="IPR058625">
    <property type="entry name" value="MdtA-like_BSH"/>
</dbReference>
<evidence type="ECO:0000313" key="6">
    <source>
        <dbReference type="EMBL" id="QQT86965.1"/>
    </source>
</evidence>
<dbReference type="PRINTS" id="PR01490">
    <property type="entry name" value="RTXTOXIND"/>
</dbReference>
<reference evidence="7" key="2">
    <citation type="journal article" date="2022" name="J Glob Antimicrob Resist">
        <title>Comparative analysis of IMP-4- and OXA-58-containing plasmids of three carbapenemase-producing Acinetobacter ursingii strains in the Netherlands.</title>
        <authorList>
            <person name="Hendrickx A.P.A."/>
            <person name="Schade R.P."/>
            <person name="Landman F."/>
            <person name="Bosch T."/>
            <person name="Schouls L.M."/>
            <person name="van Dijk K."/>
        </authorList>
    </citation>
    <scope>NUCLEOTIDE SEQUENCE</scope>
    <source>
        <strain evidence="7">RIVM_C010761</strain>
    </source>
</reference>
<evidence type="ECO:0000256" key="1">
    <source>
        <dbReference type="ARBA" id="ARBA00009477"/>
    </source>
</evidence>
<accession>A0A3F3L756</accession>
<dbReference type="GO" id="GO:0055085">
    <property type="term" value="P:transmembrane transport"/>
    <property type="evidence" value="ECO:0007669"/>
    <property type="project" value="InterPro"/>
</dbReference>
<dbReference type="Pfam" id="PF25917">
    <property type="entry name" value="BSH_RND"/>
    <property type="match status" value="1"/>
</dbReference>
<dbReference type="Pfam" id="PF25954">
    <property type="entry name" value="Beta-barrel_RND_2"/>
    <property type="match status" value="1"/>
</dbReference>
<organism evidence="6 8">
    <name type="scientific">Acinetobacter ursingii</name>
    <dbReference type="NCBI Taxonomy" id="108980"/>
    <lineage>
        <taxon>Bacteria</taxon>
        <taxon>Pseudomonadati</taxon>
        <taxon>Pseudomonadota</taxon>
        <taxon>Gammaproteobacteria</taxon>
        <taxon>Moraxellales</taxon>
        <taxon>Moraxellaceae</taxon>
        <taxon>Acinetobacter</taxon>
    </lineage>
</organism>
<dbReference type="AlphaFoldDB" id="A0A3F3L756"/>
<dbReference type="Proteomes" id="UP000595320">
    <property type="component" value="Chromosome"/>
</dbReference>
<name>A0A3F3L756_9GAMM</name>
<dbReference type="RefSeq" id="WP_004992031.1">
    <property type="nucleotide sequence ID" value="NZ_AP018824.1"/>
</dbReference>
<reference evidence="6 8" key="1">
    <citation type="submission" date="2021-01" db="EMBL/GenBank/DDBJ databases">
        <title>FDA dAtabase for Regulatory Grade micrObial Sequences (FDA-ARGOS): Supporting development and validation of Infectious Disease Dx tests.</title>
        <authorList>
            <person name="Sproer C."/>
            <person name="Gronow S."/>
            <person name="Severitt S."/>
            <person name="Schroder I."/>
            <person name="Tallon L."/>
            <person name="Sadzewicz L."/>
            <person name="Zhao X."/>
            <person name="Boylan J."/>
            <person name="Ott S."/>
            <person name="Bowen H."/>
            <person name="Vavikolanu K."/>
            <person name="Mehta A."/>
            <person name="Aluvathingal J."/>
            <person name="Nadendla S."/>
            <person name="Lowell S."/>
            <person name="Myers T."/>
            <person name="Yan Y."/>
            <person name="Sichtig H."/>
        </authorList>
    </citation>
    <scope>NUCLEOTIDE SEQUENCE [LARGE SCALE GENOMIC DNA]</scope>
    <source>
        <strain evidence="6 8">FDAARGOS_1096</strain>
    </source>
</reference>
<dbReference type="Proteomes" id="UP001164081">
    <property type="component" value="Chromosome"/>
</dbReference>
<proteinExistence type="inferred from homology"/>
<dbReference type="PANTHER" id="PTHR30386">
    <property type="entry name" value="MEMBRANE FUSION SUBUNIT OF EMRAB-TOLC MULTIDRUG EFFLUX PUMP"/>
    <property type="match status" value="1"/>
</dbReference>
<dbReference type="GeneID" id="66210586"/>
<dbReference type="PANTHER" id="PTHR30386:SF24">
    <property type="entry name" value="MULTIDRUG RESISTANCE EFFLUX PUMP"/>
    <property type="match status" value="1"/>
</dbReference>
<feature type="coiled-coil region" evidence="2">
    <location>
        <begin position="97"/>
        <end position="131"/>
    </location>
</feature>
<evidence type="ECO:0000259" key="5">
    <source>
        <dbReference type="Pfam" id="PF25954"/>
    </source>
</evidence>
<keyword evidence="3" id="KW-0472">Membrane</keyword>
<evidence type="ECO:0000259" key="4">
    <source>
        <dbReference type="Pfam" id="PF25917"/>
    </source>
</evidence>
<protein>
    <submittedName>
        <fullName evidence="6">HlyD family secretion protein</fullName>
    </submittedName>
</protein>
<dbReference type="SUPFAM" id="SSF111369">
    <property type="entry name" value="HlyD-like secretion proteins"/>
    <property type="match status" value="1"/>
</dbReference>
<dbReference type="EMBL" id="CP089044">
    <property type="protein sequence ID" value="UYF75241.1"/>
    <property type="molecule type" value="Genomic_DNA"/>
</dbReference>
<evidence type="ECO:0000313" key="8">
    <source>
        <dbReference type="Proteomes" id="UP000595320"/>
    </source>
</evidence>
<dbReference type="Gene3D" id="2.40.30.170">
    <property type="match status" value="1"/>
</dbReference>
<feature type="domain" description="Multidrug resistance protein MdtA-like barrel-sandwich hybrid" evidence="4">
    <location>
        <begin position="60"/>
        <end position="251"/>
    </location>
</feature>
<feature type="transmembrane region" description="Helical" evidence="3">
    <location>
        <begin position="15"/>
        <end position="39"/>
    </location>
</feature>
<keyword evidence="3" id="KW-1133">Transmembrane helix</keyword>
<dbReference type="EMBL" id="CP068176">
    <property type="protein sequence ID" value="QQT86965.1"/>
    <property type="molecule type" value="Genomic_DNA"/>
</dbReference>